<dbReference type="AlphaFoldDB" id="A0A7J9SK46"/>
<reference evidence="2 3" key="1">
    <citation type="submission" date="2020-08" db="EMBL/GenBank/DDBJ databases">
        <authorList>
            <person name="Seo M.-J."/>
        </authorList>
    </citation>
    <scope>NUCLEOTIDE SEQUENCE [LARGE SCALE GENOMIC DNA]</scope>
    <source>
        <strain evidence="2 3">MBLA0160</strain>
    </source>
</reference>
<comment type="caution">
    <text evidence="2">The sequence shown here is derived from an EMBL/GenBank/DDBJ whole genome shotgun (WGS) entry which is preliminary data.</text>
</comment>
<feature type="transmembrane region" description="Helical" evidence="1">
    <location>
        <begin position="146"/>
        <end position="173"/>
    </location>
</feature>
<sequence>MTGPALLGLSFSAGVATFFAPCAFPLLPGYLSYFVSDTVSQSDGGRATVDTPASTADSGGLVARVRRPLARAALLSALAGLGMTVVYVGLAGTAAFLGAQVLADVAVLEVVVGSVFLVAGGATAAGWKPSRPTVRLPARERSLAGFFLFGVLYAAAAAGCTAPLFIAVVLQGISAGPVLGVGAVVSYALGMGTVLAAVTAATALGGVSITTALSAYTGRIYRVAGGLLAASGIAEIYYFFYGFPEVIPQ</sequence>
<proteinExistence type="predicted"/>
<keyword evidence="1" id="KW-1133">Transmembrane helix</keyword>
<protein>
    <submittedName>
        <fullName evidence="2">Cytochrome C biogenesis protein</fullName>
    </submittedName>
</protein>
<feature type="transmembrane region" description="Helical" evidence="1">
    <location>
        <begin position="185"/>
        <end position="213"/>
    </location>
</feature>
<evidence type="ECO:0000313" key="3">
    <source>
        <dbReference type="Proteomes" id="UP000546257"/>
    </source>
</evidence>
<dbReference type="RefSeq" id="WP_185193442.1">
    <property type="nucleotide sequence ID" value="NZ_JACKXD010000004.1"/>
</dbReference>
<organism evidence="2 3">
    <name type="scientific">Halobellus ruber</name>
    <dbReference type="NCBI Taxonomy" id="2761102"/>
    <lineage>
        <taxon>Archaea</taxon>
        <taxon>Methanobacteriati</taxon>
        <taxon>Methanobacteriota</taxon>
        <taxon>Stenosarchaea group</taxon>
        <taxon>Halobacteria</taxon>
        <taxon>Halobacteriales</taxon>
        <taxon>Haloferacaceae</taxon>
        <taxon>Halobellus</taxon>
    </lineage>
</organism>
<keyword evidence="3" id="KW-1185">Reference proteome</keyword>
<feature type="transmembrane region" description="Helical" evidence="1">
    <location>
        <begin position="220"/>
        <end position="240"/>
    </location>
</feature>
<accession>A0A7J9SK46</accession>
<dbReference type="Proteomes" id="UP000546257">
    <property type="component" value="Unassembled WGS sequence"/>
</dbReference>
<evidence type="ECO:0000256" key="1">
    <source>
        <dbReference type="SAM" id="Phobius"/>
    </source>
</evidence>
<evidence type="ECO:0000313" key="2">
    <source>
        <dbReference type="EMBL" id="MBB6647068.1"/>
    </source>
</evidence>
<keyword evidence="1" id="KW-0812">Transmembrane</keyword>
<feature type="transmembrane region" description="Helical" evidence="1">
    <location>
        <begin position="105"/>
        <end position="125"/>
    </location>
</feature>
<keyword evidence="1" id="KW-0472">Membrane</keyword>
<name>A0A7J9SK46_9EURY</name>
<feature type="transmembrane region" description="Helical" evidence="1">
    <location>
        <begin position="6"/>
        <end position="27"/>
    </location>
</feature>
<feature type="transmembrane region" description="Helical" evidence="1">
    <location>
        <begin position="74"/>
        <end position="99"/>
    </location>
</feature>
<dbReference type="EMBL" id="JACKXD010000004">
    <property type="protein sequence ID" value="MBB6647068.1"/>
    <property type="molecule type" value="Genomic_DNA"/>
</dbReference>
<gene>
    <name evidence="2" type="ORF">H5V44_12365</name>
</gene>